<dbReference type="InterPro" id="IPR007630">
    <property type="entry name" value="RNA_pol_sigma70_r4"/>
</dbReference>
<dbReference type="PANTHER" id="PTHR30385">
    <property type="entry name" value="SIGMA FACTOR F FLAGELLAR"/>
    <property type="match status" value="1"/>
</dbReference>
<keyword evidence="4" id="KW-0804">Transcription</keyword>
<feature type="domain" description="RNA polymerase sigma-70" evidence="5">
    <location>
        <begin position="210"/>
        <end position="236"/>
    </location>
</feature>
<proteinExistence type="predicted"/>
<dbReference type="InterPro" id="IPR012845">
    <property type="entry name" value="RNA_pol_sigma_FliA_WhiG"/>
</dbReference>
<dbReference type="Gene3D" id="1.10.1740.10">
    <property type="match status" value="1"/>
</dbReference>
<dbReference type="NCBIfam" id="NF005413">
    <property type="entry name" value="PRK06986.1"/>
    <property type="match status" value="1"/>
</dbReference>
<evidence type="ECO:0000256" key="2">
    <source>
        <dbReference type="ARBA" id="ARBA00023082"/>
    </source>
</evidence>
<dbReference type="SUPFAM" id="SSF88659">
    <property type="entry name" value="Sigma3 and sigma4 domains of RNA polymerase sigma factors"/>
    <property type="match status" value="2"/>
</dbReference>
<dbReference type="GO" id="GO:0003899">
    <property type="term" value="F:DNA-directed RNA polymerase activity"/>
    <property type="evidence" value="ECO:0007669"/>
    <property type="project" value="InterPro"/>
</dbReference>
<dbReference type="RefSeq" id="WP_072972362.1">
    <property type="nucleotide sequence ID" value="NZ_FQTY01000001.1"/>
</dbReference>
<dbReference type="SUPFAM" id="SSF88946">
    <property type="entry name" value="Sigma2 domain of RNA polymerase sigma factors"/>
    <property type="match status" value="1"/>
</dbReference>
<name>A0A1M4SJW3_9FIRM</name>
<dbReference type="InterPro" id="IPR007627">
    <property type="entry name" value="RNA_pol_sigma70_r2"/>
</dbReference>
<dbReference type="InterPro" id="IPR000943">
    <property type="entry name" value="RNA_pol_sigma70"/>
</dbReference>
<dbReference type="InterPro" id="IPR013324">
    <property type="entry name" value="RNA_pol_sigma_r3/r4-like"/>
</dbReference>
<dbReference type="PIRSF" id="PIRSF000770">
    <property type="entry name" value="RNA_pol_sigma-SigE/K"/>
    <property type="match status" value="1"/>
</dbReference>
<dbReference type="GO" id="GO:0016987">
    <property type="term" value="F:sigma factor activity"/>
    <property type="evidence" value="ECO:0007669"/>
    <property type="project" value="UniProtKB-KW"/>
</dbReference>
<evidence type="ECO:0000313" key="6">
    <source>
        <dbReference type="EMBL" id="SHE32491.1"/>
    </source>
</evidence>
<reference evidence="7" key="1">
    <citation type="submission" date="2016-11" db="EMBL/GenBank/DDBJ databases">
        <authorList>
            <person name="Varghese N."/>
            <person name="Submissions S."/>
        </authorList>
    </citation>
    <scope>NUCLEOTIDE SEQUENCE [LARGE SCALE GENOMIC DNA]</scope>
    <source>
        <strain evidence="7">DSM 18095</strain>
    </source>
</reference>
<dbReference type="InterPro" id="IPR014284">
    <property type="entry name" value="RNA_pol_sigma-70_dom"/>
</dbReference>
<keyword evidence="2" id="KW-0731">Sigma factor</keyword>
<accession>A0A1M4SJW3</accession>
<evidence type="ECO:0000313" key="7">
    <source>
        <dbReference type="Proteomes" id="UP000184114"/>
    </source>
</evidence>
<protein>
    <submittedName>
        <fullName evidence="6">RNA polymerase, sigma 28 subunit, SigD/FliA/WhiG</fullName>
    </submittedName>
</protein>
<keyword evidence="7" id="KW-1185">Reference proteome</keyword>
<keyword evidence="3" id="KW-0238">DNA-binding</keyword>
<dbReference type="Pfam" id="PF04539">
    <property type="entry name" value="Sigma70_r3"/>
    <property type="match status" value="1"/>
</dbReference>
<dbReference type="AlphaFoldDB" id="A0A1M4SJW3"/>
<dbReference type="InterPro" id="IPR007624">
    <property type="entry name" value="RNA_pol_sigma70_r3"/>
</dbReference>
<dbReference type="GO" id="GO:0006352">
    <property type="term" value="P:DNA-templated transcription initiation"/>
    <property type="evidence" value="ECO:0007669"/>
    <property type="project" value="InterPro"/>
</dbReference>
<evidence type="ECO:0000256" key="3">
    <source>
        <dbReference type="ARBA" id="ARBA00023125"/>
    </source>
</evidence>
<keyword evidence="1" id="KW-0805">Transcription regulation</keyword>
<dbReference type="NCBIfam" id="TIGR02937">
    <property type="entry name" value="sigma70-ECF"/>
    <property type="match status" value="1"/>
</dbReference>
<gene>
    <name evidence="6" type="ORF">SAMN02745784_00359</name>
</gene>
<organism evidence="6 7">
    <name type="scientific">Tissierella praeacuta DSM 18095</name>
    <dbReference type="NCBI Taxonomy" id="1123404"/>
    <lineage>
        <taxon>Bacteria</taxon>
        <taxon>Bacillati</taxon>
        <taxon>Bacillota</taxon>
        <taxon>Tissierellia</taxon>
        <taxon>Tissierellales</taxon>
        <taxon>Tissierellaceae</taxon>
        <taxon>Tissierella</taxon>
    </lineage>
</organism>
<dbReference type="PANTHER" id="PTHR30385:SF7">
    <property type="entry name" value="RNA POLYMERASE SIGMA FACTOR FLIA"/>
    <property type="match status" value="1"/>
</dbReference>
<dbReference type="InterPro" id="IPR013325">
    <property type="entry name" value="RNA_pol_sigma_r2"/>
</dbReference>
<evidence type="ECO:0000259" key="5">
    <source>
        <dbReference type="PROSITE" id="PS00716"/>
    </source>
</evidence>
<dbReference type="NCBIfam" id="TIGR02479">
    <property type="entry name" value="FliA_WhiG"/>
    <property type="match status" value="1"/>
</dbReference>
<dbReference type="PRINTS" id="PR00046">
    <property type="entry name" value="SIGMA70FCT"/>
</dbReference>
<evidence type="ECO:0000256" key="4">
    <source>
        <dbReference type="ARBA" id="ARBA00023163"/>
    </source>
</evidence>
<dbReference type="Gene3D" id="1.20.140.160">
    <property type="match status" value="1"/>
</dbReference>
<dbReference type="Pfam" id="PF04542">
    <property type="entry name" value="Sigma70_r2"/>
    <property type="match status" value="1"/>
</dbReference>
<dbReference type="STRING" id="1123404.SAMN02745784_00359"/>
<dbReference type="CDD" id="cd06171">
    <property type="entry name" value="Sigma70_r4"/>
    <property type="match status" value="1"/>
</dbReference>
<dbReference type="Proteomes" id="UP000184114">
    <property type="component" value="Unassembled WGS sequence"/>
</dbReference>
<dbReference type="PROSITE" id="PS00716">
    <property type="entry name" value="SIGMA70_2"/>
    <property type="match status" value="1"/>
</dbReference>
<dbReference type="Pfam" id="PF04545">
    <property type="entry name" value="Sigma70_r4"/>
    <property type="match status" value="1"/>
</dbReference>
<evidence type="ECO:0000256" key="1">
    <source>
        <dbReference type="ARBA" id="ARBA00023015"/>
    </source>
</evidence>
<sequence>MDIENLWIKYNNTKDKELKKILIENYINLVKIVAGRMYNFYGSKIEYDDLLGYGVLGLIDSIDKFDITKNIKFETYAQIRIKGAIIDNIRKLDWIPRSLRKKSKDIQNSISFLENKLGRSPTNDEISNHLNISLNELELILSDISTFNVSSLEELLLTNGDYFLESQANANLPEEIYETEEIKNILAISIDSLNKNERLVISLYYYEELTYKEIGNIMGLSESRISQIHSKAILNIKNFLEREGIVKGS</sequence>
<dbReference type="GeneID" id="90995052"/>
<dbReference type="EMBL" id="FQTY01000001">
    <property type="protein sequence ID" value="SHE32491.1"/>
    <property type="molecule type" value="Genomic_DNA"/>
</dbReference>
<dbReference type="GO" id="GO:0003677">
    <property type="term" value="F:DNA binding"/>
    <property type="evidence" value="ECO:0007669"/>
    <property type="project" value="UniProtKB-KW"/>
</dbReference>